<feature type="compositionally biased region" description="Basic residues" evidence="1">
    <location>
        <begin position="145"/>
        <end position="160"/>
    </location>
</feature>
<dbReference type="RefSeq" id="XP_005711540.1">
    <property type="nucleotide sequence ID" value="XM_005711483.1"/>
</dbReference>
<feature type="region of interest" description="Disordered" evidence="1">
    <location>
        <begin position="145"/>
        <end position="245"/>
    </location>
</feature>
<feature type="region of interest" description="Disordered" evidence="1">
    <location>
        <begin position="1"/>
        <end position="103"/>
    </location>
</feature>
<proteinExistence type="predicted"/>
<organism evidence="2 3">
    <name type="scientific">Chondrus crispus</name>
    <name type="common">Carrageen Irish moss</name>
    <name type="synonym">Polymorpha crispa</name>
    <dbReference type="NCBI Taxonomy" id="2769"/>
    <lineage>
        <taxon>Eukaryota</taxon>
        <taxon>Rhodophyta</taxon>
        <taxon>Florideophyceae</taxon>
        <taxon>Rhodymeniophycidae</taxon>
        <taxon>Gigartinales</taxon>
        <taxon>Gigartinaceae</taxon>
        <taxon>Chondrus</taxon>
    </lineage>
</organism>
<dbReference type="Proteomes" id="UP000012073">
    <property type="component" value="Unassembled WGS sequence"/>
</dbReference>
<keyword evidence="3" id="KW-1185">Reference proteome</keyword>
<name>R7QUT8_CHOCR</name>
<dbReference type="KEGG" id="ccp:CHC_T00007772001"/>
<feature type="compositionally biased region" description="Basic and acidic residues" evidence="1">
    <location>
        <begin position="228"/>
        <end position="237"/>
    </location>
</feature>
<feature type="region of interest" description="Disordered" evidence="1">
    <location>
        <begin position="119"/>
        <end position="138"/>
    </location>
</feature>
<feature type="compositionally biased region" description="Basic residues" evidence="1">
    <location>
        <begin position="172"/>
        <end position="185"/>
    </location>
</feature>
<feature type="compositionally biased region" description="Basic residues" evidence="1">
    <location>
        <begin position="71"/>
        <end position="103"/>
    </location>
</feature>
<feature type="compositionally biased region" description="Basic residues" evidence="1">
    <location>
        <begin position="39"/>
        <end position="52"/>
    </location>
</feature>
<accession>R7QUT8</accession>
<dbReference type="Gramene" id="CDF41246">
    <property type="protein sequence ID" value="CDF41246"/>
    <property type="gene ID" value="CHC_T00007772001"/>
</dbReference>
<gene>
    <name evidence="2" type="ORF">CHC_T00007772001</name>
</gene>
<dbReference type="GeneID" id="17319256"/>
<protein>
    <submittedName>
        <fullName evidence="2">Uncharacterized protein</fullName>
    </submittedName>
</protein>
<evidence type="ECO:0000256" key="1">
    <source>
        <dbReference type="SAM" id="MobiDB-lite"/>
    </source>
</evidence>
<dbReference type="AlphaFoldDB" id="R7QUT8"/>
<evidence type="ECO:0000313" key="2">
    <source>
        <dbReference type="EMBL" id="CDF41246.1"/>
    </source>
</evidence>
<dbReference type="EMBL" id="HG002333">
    <property type="protein sequence ID" value="CDF41246.1"/>
    <property type="molecule type" value="Genomic_DNA"/>
</dbReference>
<evidence type="ECO:0000313" key="3">
    <source>
        <dbReference type="Proteomes" id="UP000012073"/>
    </source>
</evidence>
<reference evidence="3" key="1">
    <citation type="journal article" date="2013" name="Proc. Natl. Acad. Sci. U.S.A.">
        <title>Genome structure and metabolic features in the red seaweed Chondrus crispus shed light on evolution of the Archaeplastida.</title>
        <authorList>
            <person name="Collen J."/>
            <person name="Porcel B."/>
            <person name="Carre W."/>
            <person name="Ball S.G."/>
            <person name="Chaparro C."/>
            <person name="Tonon T."/>
            <person name="Barbeyron T."/>
            <person name="Michel G."/>
            <person name="Noel B."/>
            <person name="Valentin K."/>
            <person name="Elias M."/>
            <person name="Artiguenave F."/>
            <person name="Arun A."/>
            <person name="Aury J.M."/>
            <person name="Barbosa-Neto J.F."/>
            <person name="Bothwell J.H."/>
            <person name="Bouget F.Y."/>
            <person name="Brillet L."/>
            <person name="Cabello-Hurtado F."/>
            <person name="Capella-Gutierrez S."/>
            <person name="Charrier B."/>
            <person name="Cladiere L."/>
            <person name="Cock J.M."/>
            <person name="Coelho S.M."/>
            <person name="Colleoni C."/>
            <person name="Czjzek M."/>
            <person name="Da Silva C."/>
            <person name="Delage L."/>
            <person name="Denoeud F."/>
            <person name="Deschamps P."/>
            <person name="Dittami S.M."/>
            <person name="Gabaldon T."/>
            <person name="Gachon C.M."/>
            <person name="Groisillier A."/>
            <person name="Herve C."/>
            <person name="Jabbari K."/>
            <person name="Katinka M."/>
            <person name="Kloareg B."/>
            <person name="Kowalczyk N."/>
            <person name="Labadie K."/>
            <person name="Leblanc C."/>
            <person name="Lopez P.J."/>
            <person name="McLachlan D.H."/>
            <person name="Meslet-Cladiere L."/>
            <person name="Moustafa A."/>
            <person name="Nehr Z."/>
            <person name="Nyvall Collen P."/>
            <person name="Panaud O."/>
            <person name="Partensky F."/>
            <person name="Poulain J."/>
            <person name="Rensing S.A."/>
            <person name="Rousvoal S."/>
            <person name="Samson G."/>
            <person name="Symeonidi A."/>
            <person name="Weissenbach J."/>
            <person name="Zambounis A."/>
            <person name="Wincker P."/>
            <person name="Boyen C."/>
        </authorList>
    </citation>
    <scope>NUCLEOTIDE SEQUENCE [LARGE SCALE GENOMIC DNA]</scope>
    <source>
        <strain evidence="3">cv. Stackhouse</strain>
    </source>
</reference>
<sequence>MSIRRPSVKASTPYYRRHTPPPLSPPSRLPLRLPLPSTLRHHPRHHPRHHDARRLPPTPARLLDAAASSHARCRVSHAPRARHGLVHRRRRQSRHYNRRRTRRCFLPPAKQGSCRFCRRRHHHPRQSQQANRCRRRCRRRRCRRGIAHRRQPAQGHHGHPRAAGATGSPRRAASRRHSARRHHRLGRPDRRPLRRGRPRAREGAAAAQPGQRRRGPEPVHPGGSGRNAHVDETDGGRARVGRRRIVRPPRVRRHCHCGQERKGAVRRRAAAQRVCEYRVLCQGVCRRGE</sequence>
<feature type="compositionally biased region" description="Low complexity" evidence="1">
    <location>
        <begin position="29"/>
        <end position="38"/>
    </location>
</feature>